<dbReference type="STRING" id="1458425.SRAA_0975"/>
<keyword evidence="3" id="KW-1185">Reference proteome</keyword>
<dbReference type="AlphaFoldDB" id="A0A060NPM6"/>
<dbReference type="GO" id="GO:0004521">
    <property type="term" value="F:RNA endonuclease activity"/>
    <property type="evidence" value="ECO:0007669"/>
    <property type="project" value="TreeGrafter"/>
</dbReference>
<dbReference type="InterPro" id="IPR011067">
    <property type="entry name" value="Plasmid_toxin/cell-grow_inhib"/>
</dbReference>
<gene>
    <name evidence="2" type="ORF">SRAA_0975</name>
</gene>
<keyword evidence="1" id="KW-0540">Nuclease</keyword>
<dbReference type="RefSeq" id="WP_045531262.1">
    <property type="nucleotide sequence ID" value="NZ_AP014568.1"/>
</dbReference>
<evidence type="ECO:0000313" key="2">
    <source>
        <dbReference type="EMBL" id="BAO80829.1"/>
    </source>
</evidence>
<dbReference type="GO" id="GO:0016787">
    <property type="term" value="F:hydrolase activity"/>
    <property type="evidence" value="ECO:0007669"/>
    <property type="project" value="UniProtKB-KW"/>
</dbReference>
<keyword evidence="1" id="KW-0378">Hydrolase</keyword>
<dbReference type="SUPFAM" id="SSF50118">
    <property type="entry name" value="Cell growth inhibitor/plasmid maintenance toxic component"/>
    <property type="match status" value="1"/>
</dbReference>
<dbReference type="GO" id="GO:0016075">
    <property type="term" value="P:rRNA catabolic process"/>
    <property type="evidence" value="ECO:0007669"/>
    <property type="project" value="TreeGrafter"/>
</dbReference>
<dbReference type="GO" id="GO:0006402">
    <property type="term" value="P:mRNA catabolic process"/>
    <property type="evidence" value="ECO:0007669"/>
    <property type="project" value="TreeGrafter"/>
</dbReference>
<dbReference type="Proteomes" id="UP000067461">
    <property type="component" value="Chromosome"/>
</dbReference>
<dbReference type="KEGG" id="cbaa:SRAA_0975"/>
<evidence type="ECO:0000256" key="1">
    <source>
        <dbReference type="PIRNR" id="PIRNR033490"/>
    </source>
</evidence>
<dbReference type="OrthoDB" id="9793906at2"/>
<name>A0A060NPM6_9BURK</name>
<protein>
    <recommendedName>
        <fullName evidence="1">mRNA interferase</fullName>
        <ecNumber evidence="1">3.1.-.-</ecNumber>
    </recommendedName>
</protein>
<organism evidence="2 3">
    <name type="scientific">Serpentinimonas raichei</name>
    <dbReference type="NCBI Taxonomy" id="1458425"/>
    <lineage>
        <taxon>Bacteria</taxon>
        <taxon>Pseudomonadati</taxon>
        <taxon>Pseudomonadota</taxon>
        <taxon>Betaproteobacteria</taxon>
        <taxon>Burkholderiales</taxon>
        <taxon>Comamonadaceae</taxon>
        <taxon>Serpentinimonas</taxon>
    </lineage>
</organism>
<proteinExistence type="inferred from homology"/>
<dbReference type="GO" id="GO:0003677">
    <property type="term" value="F:DNA binding"/>
    <property type="evidence" value="ECO:0007669"/>
    <property type="project" value="InterPro"/>
</dbReference>
<accession>A0A060NPM6</accession>
<dbReference type="PIRSF" id="PIRSF033490">
    <property type="entry name" value="MazF"/>
    <property type="match status" value="1"/>
</dbReference>
<dbReference type="PANTHER" id="PTHR33988">
    <property type="entry name" value="ENDORIBONUCLEASE MAZF-RELATED"/>
    <property type="match status" value="1"/>
</dbReference>
<evidence type="ECO:0000313" key="3">
    <source>
        <dbReference type="Proteomes" id="UP000067461"/>
    </source>
</evidence>
<comment type="function">
    <text evidence="1">Toxic component of a type II toxin-antitoxin (TA) system.</text>
</comment>
<dbReference type="EC" id="3.1.-.-" evidence="1"/>
<dbReference type="Pfam" id="PF02452">
    <property type="entry name" value="PemK_toxin"/>
    <property type="match status" value="1"/>
</dbReference>
<dbReference type="Gene3D" id="2.30.30.110">
    <property type="match status" value="1"/>
</dbReference>
<dbReference type="InterPro" id="IPR003477">
    <property type="entry name" value="PemK-like"/>
</dbReference>
<dbReference type="EMBL" id="AP014568">
    <property type="protein sequence ID" value="BAO80829.1"/>
    <property type="molecule type" value="Genomic_DNA"/>
</dbReference>
<sequence>MTSDDALERGAVCWVELDPVRGSEIAKTRPCVLLSASVINRSRRTVAVVPLTSTPEAPRFPLLVAVPSAGSSSKARIEHIRCVDKTRLQRRIGRLSPNDLDAIGRALLRVLGMG</sequence>
<keyword evidence="1" id="KW-0255">Endonuclease</keyword>
<reference evidence="2 3" key="1">
    <citation type="journal article" date="2014" name="Nat. Commun.">
        <title>Physiological and genomic features of highly alkaliphilic hydrogen-utilizing Betaproteobacteria from a continental serpentinizing site.</title>
        <authorList>
            <person name="Suzuki S."/>
            <person name="Kuenen J.G."/>
            <person name="Schipper K."/>
            <person name="van der Velde S."/>
            <person name="Ishii S."/>
            <person name="Wu A."/>
            <person name="Sorokin D.Y."/>
            <person name="Tenney A."/>
            <person name="Meng X.Y."/>
            <person name="Morrill P.L."/>
            <person name="Kamagata Y."/>
            <person name="Muyzer G."/>
            <person name="Nealson K.H."/>
        </authorList>
    </citation>
    <scope>NUCLEOTIDE SEQUENCE [LARGE SCALE GENOMIC DNA]</scope>
    <source>
        <strain evidence="2 3">A1</strain>
    </source>
</reference>
<comment type="similarity">
    <text evidence="1">Belongs to the PemK/MazF family.</text>
</comment>
<dbReference type="HOGENOM" id="CLU_121823_1_1_4"/>